<evidence type="ECO:0000259" key="2">
    <source>
        <dbReference type="Pfam" id="PF13514"/>
    </source>
</evidence>
<keyword evidence="4" id="KW-1185">Reference proteome</keyword>
<proteinExistence type="predicted"/>
<dbReference type="Pfam" id="PF13514">
    <property type="entry name" value="AAA_27"/>
    <property type="match status" value="1"/>
</dbReference>
<accession>A0A158BQN2</accession>
<keyword evidence="1" id="KW-0175">Coiled coil</keyword>
<dbReference type="AlphaFoldDB" id="A0A158BQN2"/>
<protein>
    <submittedName>
        <fullName evidence="3">AAA domain protein</fullName>
    </submittedName>
</protein>
<evidence type="ECO:0000256" key="1">
    <source>
        <dbReference type="SAM" id="Coils"/>
    </source>
</evidence>
<dbReference type="OrthoDB" id="9764467at2"/>
<name>A0A158BQN2_9BURK</name>
<organism evidence="3 4">
    <name type="scientific">Caballeronia calidae</name>
    <dbReference type="NCBI Taxonomy" id="1777139"/>
    <lineage>
        <taxon>Bacteria</taxon>
        <taxon>Pseudomonadati</taxon>
        <taxon>Pseudomonadota</taxon>
        <taxon>Betaproteobacteria</taxon>
        <taxon>Burkholderiales</taxon>
        <taxon>Burkholderiaceae</taxon>
        <taxon>Caballeronia</taxon>
    </lineage>
</organism>
<dbReference type="InterPro" id="IPR027417">
    <property type="entry name" value="P-loop_NTPase"/>
</dbReference>
<evidence type="ECO:0000313" key="4">
    <source>
        <dbReference type="Proteomes" id="UP000071859"/>
    </source>
</evidence>
<dbReference type="InterPro" id="IPR038734">
    <property type="entry name" value="YhaN_AAA"/>
</dbReference>
<dbReference type="PANTHER" id="PTHR41259">
    <property type="entry name" value="DOUBLE-STRAND BREAK REPAIR RAD50 ATPASE, PUTATIVE-RELATED"/>
    <property type="match status" value="1"/>
</dbReference>
<dbReference type="SUPFAM" id="SSF52540">
    <property type="entry name" value="P-loop containing nucleoside triphosphate hydrolases"/>
    <property type="match status" value="1"/>
</dbReference>
<sequence>MRIGKLELIRYGKFTDHAVEFPAAELDFHFVVGPNEAGKSTIKNAISELLFGMPHSSPLAFVHPQSDLRLGASIEAGGETFAFHRTKSRKSSLSALNGDALPADALATFLGAADKSFFEQMYCLNHEALRRGGEAILDASSDVGQVLFQSAAGIASLGDVRQRLADEADKLWAKRKSGDRAYYIGLKQYDEAIAELKTASVRTTQWRRAHGAVEEAEEKSREQETHRVELEAQRGKLERVRRVAPYLNVWREKAAELRELGDVVDLPANAEATLQNALTRLATAQGALDVHAKTAEQLQMDLAAVRVDRALLAAEARIRALDAMRQRCANHANDIARLEQEVALRLRQIAQDGAQLGWPQDEAGARCAMPGALALQTVTSLMLERGELELAARNAEQAAEACAAQIDALKAKLAAIASGDVSPGLRAAFRAAQKYRDAGAAKQRLDDAKRDAAHMLEAAIASLGRWSRPIAELKAMTLPAAERIAALRTERLDLMSRVTLAADRAREAQDTLHATRAELDDLVEAHDVVTGDQVRDARATRDAAWRAIKSGDVAPGEGASGFEHAMHAADGLADRQLGSVGHATQLAALKRRIASEQSTLSRREESVREAESSLTVFDEAWRALAAQTQLAEMSLDDAPSWLASRDKALAAAQTLDARTEEFARESADADARRSELARHLEEAGARIDADAGLGMLCDGAEAHIGAIDEAAVTRRHVATQLDEAHAERIARQGAAKAAREAFERWQREWSAAIAKAGLANAADSQAAAEAAIDIAKKIGEQLTQIDAMRSGQINTMRAALAALDADASQLARELDESLATLGAHAIATELSARLDRACAAQTELERLKKRHAQATEQVSQARADVEEAKATLRPLYERARVDAPDALAVLIAQSQKKRELTAAVDDARAALIKGGDGLTLDELVAELEDADMPNVQAELSRIGAALSESVRIASESAAALGTARRELDAIAGEANAARAEAKRQEALAVMADAAERFVKVETASTLLKWAIDRYRERRQGPMLSRASTIFSELTLGTFSRLVVDYDRQPMALSAIRTSGEHVEIAGMSEGTRDQLYLALRLAALEEHGEKASALPFVADDLFINFDDGRARAGLRVLAHIAKRTQVIFLSHHDHLVDIVRDVFGPEVNVRYMG</sequence>
<feature type="domain" description="YhaN AAA" evidence="2">
    <location>
        <begin position="1"/>
        <end position="206"/>
    </location>
</feature>
<evidence type="ECO:0000313" key="3">
    <source>
        <dbReference type="EMBL" id="SAK72395.1"/>
    </source>
</evidence>
<dbReference type="Gene3D" id="3.40.50.300">
    <property type="entry name" value="P-loop containing nucleotide triphosphate hydrolases"/>
    <property type="match status" value="2"/>
</dbReference>
<dbReference type="PANTHER" id="PTHR41259:SF1">
    <property type="entry name" value="DOUBLE-STRAND BREAK REPAIR RAD50 ATPASE, PUTATIVE-RELATED"/>
    <property type="match status" value="1"/>
</dbReference>
<reference evidence="3" key="1">
    <citation type="submission" date="2016-01" db="EMBL/GenBank/DDBJ databases">
        <authorList>
            <person name="Peeters C."/>
        </authorList>
    </citation>
    <scope>NUCLEOTIDE SEQUENCE</scope>
    <source>
        <strain evidence="3">LMG 29321</strain>
    </source>
</reference>
<gene>
    <name evidence="3" type="ORF">AWB78_02975</name>
</gene>
<dbReference type="Proteomes" id="UP000071859">
    <property type="component" value="Unassembled WGS sequence"/>
</dbReference>
<feature type="coiled-coil region" evidence="1">
    <location>
        <begin position="844"/>
        <end position="871"/>
    </location>
</feature>
<dbReference type="EMBL" id="FCOX02000013">
    <property type="protein sequence ID" value="SAK72395.1"/>
    <property type="molecule type" value="Genomic_DNA"/>
</dbReference>
<dbReference type="RefSeq" id="WP_062605302.1">
    <property type="nucleotide sequence ID" value="NZ_FCOX02000013.1"/>
</dbReference>
<comment type="caution">
    <text evidence="3">The sequence shown here is derived from an EMBL/GenBank/DDBJ whole genome shotgun (WGS) entry which is preliminary data.</text>
</comment>